<accession>A0A0V8M401</accession>
<dbReference type="Pfam" id="PF13495">
    <property type="entry name" value="Phage_int_SAM_4"/>
    <property type="match status" value="1"/>
</dbReference>
<evidence type="ECO:0000256" key="4">
    <source>
        <dbReference type="PROSITE-ProRule" id="PRU01248"/>
    </source>
</evidence>
<dbReference type="Gene3D" id="1.10.443.10">
    <property type="entry name" value="Intergrase catalytic core"/>
    <property type="match status" value="1"/>
</dbReference>
<dbReference type="InterPro" id="IPR002104">
    <property type="entry name" value="Integrase_catalytic"/>
</dbReference>
<dbReference type="PATRIC" id="fig|61435.5.peg.704"/>
<evidence type="ECO:0000313" key="7">
    <source>
        <dbReference type="EMBL" id="KSV18474.1"/>
    </source>
</evidence>
<reference evidence="7 8" key="1">
    <citation type="journal article" date="2015" name="Sci. Rep.">
        <title>A comparative genomics and reductive dehalogenase gene transcription study of two chloroethene-respiring bacteria, Dehalococcoides mccartyi strains MB and 11a.</title>
        <authorList>
            <person name="Low A."/>
            <person name="Shen Z."/>
            <person name="Cheng D."/>
            <person name="Rogers M.J."/>
            <person name="Lee P.K."/>
            <person name="He J."/>
        </authorList>
    </citation>
    <scope>NUCLEOTIDE SEQUENCE [LARGE SCALE GENOMIC DNA]</scope>
    <source>
        <strain evidence="7 8">MB</strain>
    </source>
</reference>
<gene>
    <name evidence="7" type="ORF">DA01_03510</name>
</gene>
<name>A0A0V8M401_9CHLR</name>
<proteinExistence type="predicted"/>
<evidence type="ECO:0000313" key="8">
    <source>
        <dbReference type="Proteomes" id="UP000053577"/>
    </source>
</evidence>
<dbReference type="PROSITE" id="PS51900">
    <property type="entry name" value="CB"/>
    <property type="match status" value="1"/>
</dbReference>
<evidence type="ECO:0000256" key="2">
    <source>
        <dbReference type="ARBA" id="ARBA00023125"/>
    </source>
</evidence>
<dbReference type="GO" id="GO:0015074">
    <property type="term" value="P:DNA integration"/>
    <property type="evidence" value="ECO:0007669"/>
    <property type="project" value="UniProtKB-KW"/>
</dbReference>
<keyword evidence="1" id="KW-0229">DNA integration</keyword>
<dbReference type="GO" id="GO:0003677">
    <property type="term" value="F:DNA binding"/>
    <property type="evidence" value="ECO:0007669"/>
    <property type="project" value="UniProtKB-UniRule"/>
</dbReference>
<evidence type="ECO:0000256" key="1">
    <source>
        <dbReference type="ARBA" id="ARBA00022908"/>
    </source>
</evidence>
<keyword evidence="2 4" id="KW-0238">DNA-binding</keyword>
<dbReference type="InterPro" id="IPR010998">
    <property type="entry name" value="Integrase_recombinase_N"/>
</dbReference>
<comment type="caution">
    <text evidence="7">The sequence shown here is derived from an EMBL/GenBank/DDBJ whole genome shotgun (WGS) entry which is preliminary data.</text>
</comment>
<dbReference type="InterPro" id="IPR013762">
    <property type="entry name" value="Integrase-like_cat_sf"/>
</dbReference>
<dbReference type="PROSITE" id="PS51898">
    <property type="entry name" value="TYR_RECOMBINASE"/>
    <property type="match status" value="1"/>
</dbReference>
<dbReference type="PANTHER" id="PTHR30349:SF81">
    <property type="entry name" value="TYROSINE RECOMBINASE XERC"/>
    <property type="match status" value="1"/>
</dbReference>
<dbReference type="Proteomes" id="UP000053577">
    <property type="component" value="Unassembled WGS sequence"/>
</dbReference>
<feature type="domain" description="Core-binding (CB)" evidence="6">
    <location>
        <begin position="26"/>
        <end position="110"/>
    </location>
</feature>
<dbReference type="GO" id="GO:0006310">
    <property type="term" value="P:DNA recombination"/>
    <property type="evidence" value="ECO:0007669"/>
    <property type="project" value="UniProtKB-KW"/>
</dbReference>
<keyword evidence="3" id="KW-0233">DNA recombination</keyword>
<dbReference type="InterPro" id="IPR050090">
    <property type="entry name" value="Tyrosine_recombinase_XerCD"/>
</dbReference>
<dbReference type="InterPro" id="IPR004107">
    <property type="entry name" value="Integrase_SAM-like_N"/>
</dbReference>
<evidence type="ECO:0000256" key="3">
    <source>
        <dbReference type="ARBA" id="ARBA00023172"/>
    </source>
</evidence>
<evidence type="ECO:0000259" key="5">
    <source>
        <dbReference type="PROSITE" id="PS51898"/>
    </source>
</evidence>
<feature type="domain" description="Tyr recombinase" evidence="5">
    <location>
        <begin position="131"/>
        <end position="309"/>
    </location>
</feature>
<organism evidence="7 8">
    <name type="scientific">Dehalococcoides mccartyi</name>
    <dbReference type="NCBI Taxonomy" id="61435"/>
    <lineage>
        <taxon>Bacteria</taxon>
        <taxon>Bacillati</taxon>
        <taxon>Chloroflexota</taxon>
        <taxon>Dehalococcoidia</taxon>
        <taxon>Dehalococcoidales</taxon>
        <taxon>Dehalococcoidaceae</taxon>
        <taxon>Dehalococcoides</taxon>
    </lineage>
</organism>
<sequence length="320" mass="36102">MLSYHLTTSGSHEQPLAKTYHLTNFKNLSGRLNAFVLTCKVARLSPHTINYYTYALNSFLSYCVTLGINAVEEIEANHVRLYLVKLQERNNPTSVLDYYKAVKRFFNWLIEEGVLSKSPLATIKPPRTEQKVIRPFTKQQIADLLTTCGDSPTGLRNRAMILTMLDTGLRVSEMAAIQLKDMDFDKETIIVMGKGAKQRIVRIGHKTQESILRYLLTRQDECPALWLSTTGTGLSTEGIKVVVREIGKRAGLTGVRCSPHTFRHTFATQSLINGAGEFEVQSLLGHSTLTMTKRYTASLRSEYAVQEHKKFSPVDNMRLL</sequence>
<protein>
    <submittedName>
        <fullName evidence="7">Integrase</fullName>
    </submittedName>
</protein>
<dbReference type="PANTHER" id="PTHR30349">
    <property type="entry name" value="PHAGE INTEGRASE-RELATED"/>
    <property type="match status" value="1"/>
</dbReference>
<dbReference type="InterPro" id="IPR044068">
    <property type="entry name" value="CB"/>
</dbReference>
<dbReference type="RefSeq" id="WP_058292405.1">
    <property type="nucleotide sequence ID" value="NZ_JGYD01000011.1"/>
</dbReference>
<dbReference type="AlphaFoldDB" id="A0A0V8M401"/>
<evidence type="ECO:0000259" key="6">
    <source>
        <dbReference type="PROSITE" id="PS51900"/>
    </source>
</evidence>
<dbReference type="Pfam" id="PF00589">
    <property type="entry name" value="Phage_integrase"/>
    <property type="match status" value="1"/>
</dbReference>
<dbReference type="SUPFAM" id="SSF56349">
    <property type="entry name" value="DNA breaking-rejoining enzymes"/>
    <property type="match status" value="1"/>
</dbReference>
<dbReference type="InterPro" id="IPR011010">
    <property type="entry name" value="DNA_brk_join_enz"/>
</dbReference>
<dbReference type="Gene3D" id="1.10.150.130">
    <property type="match status" value="1"/>
</dbReference>
<dbReference type="EMBL" id="JGYD01000011">
    <property type="protein sequence ID" value="KSV18474.1"/>
    <property type="molecule type" value="Genomic_DNA"/>
</dbReference>